<evidence type="ECO:0000313" key="2">
    <source>
        <dbReference type="Proteomes" id="UP000590442"/>
    </source>
</evidence>
<dbReference type="Pfam" id="PF07606">
    <property type="entry name" value="DUF1569"/>
    <property type="match status" value="1"/>
</dbReference>
<reference evidence="1 2" key="1">
    <citation type="submission" date="2020-03" db="EMBL/GenBank/DDBJ databases">
        <title>Genomic Encyclopedia of Type Strains, Phase IV (KMG-IV): sequencing the most valuable type-strain genomes for metagenomic binning, comparative biology and taxonomic classification.</title>
        <authorList>
            <person name="Goeker M."/>
        </authorList>
    </citation>
    <scope>NUCLEOTIDE SEQUENCE [LARGE SCALE GENOMIC DNA]</scope>
    <source>
        <strain evidence="1 2">DSM 29762</strain>
    </source>
</reference>
<dbReference type="Gene3D" id="1.20.120.450">
    <property type="entry name" value="dinb family like domain"/>
    <property type="match status" value="1"/>
</dbReference>
<gene>
    <name evidence="1" type="ORF">GGR42_000970</name>
</gene>
<proteinExistence type="predicted"/>
<organism evidence="1 2">
    <name type="scientific">Saonia flava</name>
    <dbReference type="NCBI Taxonomy" id="523696"/>
    <lineage>
        <taxon>Bacteria</taxon>
        <taxon>Pseudomonadati</taxon>
        <taxon>Bacteroidota</taxon>
        <taxon>Flavobacteriia</taxon>
        <taxon>Flavobacteriales</taxon>
        <taxon>Flavobacteriaceae</taxon>
        <taxon>Saonia</taxon>
    </lineage>
</organism>
<evidence type="ECO:0000313" key="1">
    <source>
        <dbReference type="EMBL" id="NJB70508.1"/>
    </source>
</evidence>
<dbReference type="Proteomes" id="UP000590442">
    <property type="component" value="Unassembled WGS sequence"/>
</dbReference>
<keyword evidence="2" id="KW-1185">Reference proteome</keyword>
<dbReference type="EMBL" id="JAATJJ010000001">
    <property type="protein sequence ID" value="NJB70508.1"/>
    <property type="molecule type" value="Genomic_DNA"/>
</dbReference>
<evidence type="ECO:0008006" key="3">
    <source>
        <dbReference type="Google" id="ProtNLM"/>
    </source>
</evidence>
<protein>
    <recommendedName>
        <fullName evidence="3">DUF1569 domain-containing protein</fullName>
    </recommendedName>
</protein>
<comment type="caution">
    <text evidence="1">The sequence shown here is derived from an EMBL/GenBank/DDBJ whole genome shotgun (WGS) entry which is preliminary data.</text>
</comment>
<dbReference type="InterPro" id="IPR034660">
    <property type="entry name" value="DinB/YfiT-like"/>
</dbReference>
<accession>A0A846QQX5</accession>
<dbReference type="InterPro" id="IPR011463">
    <property type="entry name" value="DUF1569"/>
</dbReference>
<sequence length="102" mass="11644">MTGGTKKALEYRAIDPKEIILLARSGKTTPAPRGFGQIEGNGTLPTNLENDKKILKKHILQFSQFGKDKKFAEHPYFGIISRERWIELANYHLNHHLKQFGV</sequence>
<dbReference type="AlphaFoldDB" id="A0A846QQX5"/>
<name>A0A846QQX5_9FLAO</name>